<dbReference type="SMART" id="SM00418">
    <property type="entry name" value="HTH_ARSR"/>
    <property type="match status" value="1"/>
</dbReference>
<dbReference type="SUPFAM" id="SSF46785">
    <property type="entry name" value="Winged helix' DNA-binding domain"/>
    <property type="match status" value="1"/>
</dbReference>
<dbReference type="KEGG" id="mfel:JPM2_2260"/>
<accession>A0A809SI83</accession>
<evidence type="ECO:0000256" key="2">
    <source>
        <dbReference type="ARBA" id="ARBA00023125"/>
    </source>
</evidence>
<dbReference type="PRINTS" id="PR00778">
    <property type="entry name" value="HTHARSR"/>
</dbReference>
<keyword evidence="3" id="KW-0804">Transcription</keyword>
<evidence type="ECO:0000259" key="4">
    <source>
        <dbReference type="PROSITE" id="PS50987"/>
    </source>
</evidence>
<dbReference type="PANTHER" id="PTHR33154">
    <property type="entry name" value="TRANSCRIPTIONAL REGULATOR, ARSR FAMILY"/>
    <property type="match status" value="1"/>
</dbReference>
<sequence>MDISQVLSVLSKNVKRSIILHLFTCHETECDVQMLVHLLKEKQSNVSKHLNDLRTLNIVDVNKKGLYNYYFLNEEFKEKYFNLLTIIYQYHKQNIDCECLKDGHIK</sequence>
<keyword evidence="2" id="KW-0238">DNA-binding</keyword>
<evidence type="ECO:0000313" key="5">
    <source>
        <dbReference type="EMBL" id="BBU47533.1"/>
    </source>
</evidence>
<evidence type="ECO:0000256" key="3">
    <source>
        <dbReference type="ARBA" id="ARBA00023163"/>
    </source>
</evidence>
<evidence type="ECO:0000256" key="1">
    <source>
        <dbReference type="ARBA" id="ARBA00023015"/>
    </source>
</evidence>
<dbReference type="EMBL" id="AP022325">
    <property type="protein sequence ID" value="BBU47533.1"/>
    <property type="molecule type" value="Genomic_DNA"/>
</dbReference>
<dbReference type="PANTHER" id="PTHR33154:SF18">
    <property type="entry name" value="ARSENICAL RESISTANCE OPERON REPRESSOR"/>
    <property type="match status" value="1"/>
</dbReference>
<keyword evidence="1" id="KW-0805">Transcription regulation</keyword>
<evidence type="ECO:0000313" key="6">
    <source>
        <dbReference type="Proteomes" id="UP000464317"/>
    </source>
</evidence>
<dbReference type="InterPro" id="IPR001845">
    <property type="entry name" value="HTH_ArsR_DNA-bd_dom"/>
</dbReference>
<dbReference type="CDD" id="cd00090">
    <property type="entry name" value="HTH_ARSR"/>
    <property type="match status" value="1"/>
</dbReference>
<name>A0A809SI83_9BACT</name>
<dbReference type="InterPro" id="IPR051081">
    <property type="entry name" value="HTH_MetalResp_TranReg"/>
</dbReference>
<dbReference type="RefSeq" id="WP_036430628.1">
    <property type="nucleotide sequence ID" value="NZ_AP022325.1"/>
</dbReference>
<feature type="domain" description="HTH arsR-type" evidence="4">
    <location>
        <begin position="1"/>
        <end position="96"/>
    </location>
</feature>
<protein>
    <recommendedName>
        <fullName evidence="4">HTH arsR-type domain-containing protein</fullName>
    </recommendedName>
</protein>
<dbReference type="InterPro" id="IPR036390">
    <property type="entry name" value="WH_DNA-bd_sf"/>
</dbReference>
<organism evidence="5 6">
    <name type="scientific">Mycoplasmopsis felis</name>
    <dbReference type="NCBI Taxonomy" id="33923"/>
    <lineage>
        <taxon>Bacteria</taxon>
        <taxon>Bacillati</taxon>
        <taxon>Mycoplasmatota</taxon>
        <taxon>Mycoplasmoidales</taxon>
        <taxon>Metamycoplasmataceae</taxon>
        <taxon>Mycoplasmopsis</taxon>
    </lineage>
</organism>
<dbReference type="PROSITE" id="PS50987">
    <property type="entry name" value="HTH_ARSR_2"/>
    <property type="match status" value="1"/>
</dbReference>
<dbReference type="GO" id="GO:0003677">
    <property type="term" value="F:DNA binding"/>
    <property type="evidence" value="ECO:0007669"/>
    <property type="project" value="UniProtKB-KW"/>
</dbReference>
<dbReference type="Proteomes" id="UP000464317">
    <property type="component" value="Chromosome"/>
</dbReference>
<dbReference type="InterPro" id="IPR036388">
    <property type="entry name" value="WH-like_DNA-bd_sf"/>
</dbReference>
<proteinExistence type="predicted"/>
<keyword evidence="6" id="KW-1185">Reference proteome</keyword>
<dbReference type="Gene3D" id="1.10.10.10">
    <property type="entry name" value="Winged helix-like DNA-binding domain superfamily/Winged helix DNA-binding domain"/>
    <property type="match status" value="1"/>
</dbReference>
<gene>
    <name evidence="5" type="ORF">JPM2_2260</name>
</gene>
<dbReference type="AlphaFoldDB" id="A0A809SI83"/>
<reference evidence="5 6" key="1">
    <citation type="submission" date="2020-01" db="EMBL/GenBank/DDBJ databases">
        <title>Complete genome sequence of Mycoplasma felis strain Myco-2.</title>
        <authorList>
            <person name="Kinoshita Y."/>
            <person name="Niwa H."/>
            <person name="Uchida-Fujii E."/>
            <person name="Nukada T."/>
        </authorList>
    </citation>
    <scope>NUCLEOTIDE SEQUENCE [LARGE SCALE GENOMIC DNA]</scope>
    <source>
        <strain evidence="5 6">Myco-2</strain>
    </source>
</reference>
<dbReference type="GO" id="GO:0003700">
    <property type="term" value="F:DNA-binding transcription factor activity"/>
    <property type="evidence" value="ECO:0007669"/>
    <property type="project" value="InterPro"/>
</dbReference>
<dbReference type="GeneID" id="89496402"/>
<dbReference type="InterPro" id="IPR011991">
    <property type="entry name" value="ArsR-like_HTH"/>
</dbReference>